<dbReference type="PIRSF" id="PIRSF000726">
    <property type="entry name" value="Asp_kin"/>
    <property type="match status" value="1"/>
</dbReference>
<dbReference type="NCBIfam" id="NF005155">
    <property type="entry name" value="PRK06635.1-4"/>
    <property type="match status" value="1"/>
</dbReference>
<dbReference type="InterPro" id="IPR018042">
    <property type="entry name" value="Aspartate_kinase_CS"/>
</dbReference>
<dbReference type="Pfam" id="PF00696">
    <property type="entry name" value="AA_kinase"/>
    <property type="match status" value="1"/>
</dbReference>
<evidence type="ECO:0000256" key="4">
    <source>
        <dbReference type="ARBA" id="ARBA00005139"/>
    </source>
</evidence>
<keyword evidence="13" id="KW-0220">Diaminopimelate biosynthesis</keyword>
<keyword evidence="14" id="KW-0457">Lysine biosynthesis</keyword>
<dbReference type="GO" id="GO:0009090">
    <property type="term" value="P:homoserine biosynthetic process"/>
    <property type="evidence" value="ECO:0007669"/>
    <property type="project" value="TreeGrafter"/>
</dbReference>
<dbReference type="SUPFAM" id="SSF53633">
    <property type="entry name" value="Carbamate kinase-like"/>
    <property type="match status" value="1"/>
</dbReference>
<feature type="domain" description="Aspartokinase ACT" evidence="20">
    <location>
        <begin position="346"/>
        <end position="404"/>
    </location>
</feature>
<feature type="binding site" evidence="16">
    <location>
        <position position="188"/>
    </location>
    <ligand>
        <name>ATP</name>
        <dbReference type="ChEBI" id="CHEBI:30616"/>
    </ligand>
</feature>
<evidence type="ECO:0000256" key="6">
    <source>
        <dbReference type="ARBA" id="ARBA00013059"/>
    </source>
</evidence>
<comment type="pathway">
    <text evidence="2 18">Amino-acid biosynthesis; L-lysine biosynthesis via DAP pathway; (S)-tetrahydrodipicolinate from L-aspartate: step 1/4.</text>
</comment>
<comment type="similarity">
    <text evidence="5 17">Belongs to the aspartokinase family.</text>
</comment>
<dbReference type="GO" id="GO:0005524">
    <property type="term" value="F:ATP binding"/>
    <property type="evidence" value="ECO:0007669"/>
    <property type="project" value="UniProtKB-KW"/>
</dbReference>
<evidence type="ECO:0000256" key="7">
    <source>
        <dbReference type="ARBA" id="ARBA00016273"/>
    </source>
</evidence>
<evidence type="ECO:0000256" key="10">
    <source>
        <dbReference type="ARBA" id="ARBA00022741"/>
    </source>
</evidence>
<feature type="binding site" evidence="16">
    <location>
        <begin position="7"/>
        <end position="10"/>
    </location>
    <ligand>
        <name>ATP</name>
        <dbReference type="ChEBI" id="CHEBI:30616"/>
    </ligand>
</feature>
<evidence type="ECO:0000256" key="12">
    <source>
        <dbReference type="ARBA" id="ARBA00022840"/>
    </source>
</evidence>
<evidence type="ECO:0000256" key="14">
    <source>
        <dbReference type="ARBA" id="ARBA00023154"/>
    </source>
</evidence>
<reference evidence="21" key="1">
    <citation type="submission" date="2022-10" db="EMBL/GenBank/DDBJ databases">
        <title>The complete genomes of actinobacterial strains from the NBC collection.</title>
        <authorList>
            <person name="Joergensen T.S."/>
            <person name="Alvarez Arevalo M."/>
            <person name="Sterndorff E.B."/>
            <person name="Faurdal D."/>
            <person name="Vuksanovic O."/>
            <person name="Mourched A.-S."/>
            <person name="Charusanti P."/>
            <person name="Shaw S."/>
            <person name="Blin K."/>
            <person name="Weber T."/>
        </authorList>
    </citation>
    <scope>NUCLEOTIDE SEQUENCE</scope>
    <source>
        <strain evidence="21">NBC_00093</strain>
    </source>
</reference>
<evidence type="ECO:0000259" key="19">
    <source>
        <dbReference type="Pfam" id="PF00696"/>
    </source>
</evidence>
<evidence type="ECO:0000256" key="8">
    <source>
        <dbReference type="ARBA" id="ARBA00022605"/>
    </source>
</evidence>
<organism evidence="21">
    <name type="scientific">Streptomyces sp. NBC_00093</name>
    <dbReference type="NCBI Taxonomy" id="2975649"/>
    <lineage>
        <taxon>Bacteria</taxon>
        <taxon>Bacillati</taxon>
        <taxon>Actinomycetota</taxon>
        <taxon>Actinomycetes</taxon>
        <taxon>Kitasatosporales</taxon>
        <taxon>Streptomycetaceae</taxon>
        <taxon>Streptomyces</taxon>
    </lineage>
</organism>
<dbReference type="InterPro" id="IPR045865">
    <property type="entry name" value="ACT-like_dom_sf"/>
</dbReference>
<keyword evidence="12 16" id="KW-0067">ATP-binding</keyword>
<dbReference type="Gene3D" id="3.40.1160.10">
    <property type="entry name" value="Acetylglutamate kinase-like"/>
    <property type="match status" value="1"/>
</dbReference>
<name>A0AAU2A4R1_9ACTN</name>
<dbReference type="Pfam" id="PF22468">
    <property type="entry name" value="ACT_9"/>
    <property type="match status" value="1"/>
</dbReference>
<evidence type="ECO:0000256" key="13">
    <source>
        <dbReference type="ARBA" id="ARBA00022915"/>
    </source>
</evidence>
<feature type="binding site" evidence="16">
    <location>
        <position position="183"/>
    </location>
    <ligand>
        <name>ATP</name>
        <dbReference type="ChEBI" id="CHEBI:30616"/>
    </ligand>
</feature>
<evidence type="ECO:0000256" key="16">
    <source>
        <dbReference type="PIRSR" id="PIRSR000726-1"/>
    </source>
</evidence>
<sequence length="413" mass="43228">MGILVQKYGGTSLGELERLLKVSERVATTRRAGRRTVVVVSARGDTTDQLLAQAEEVGGRHAARRSPREADQLLATGEYASAALLALALERLGVPAVSLTGPQAGIGVVGRHGEGVIDTIDTGRVRRFLDEERVVVVGGFQGANHVGDVVTLGRGGSDTTAVALAAALGARGCEIYTDVDGVYTADPRLVPSARKLSRVTPDVMVEMAFAGARVLHSRAAELAAGKGVVLHVRSSLVHTEGTVVGEEHVNAMETGNAITAITSDTDVARILVHSKGQRDQASEVLGILAGNAVPVDLVARSGPYEEEFRMGFTVRHSDVERVRGALESAAARFGGGVRVDGDVAKVSLVGMGLLNRPEYLARATAVLTAAGIPTSWVSSSQLRTSVIVPRHSHVEALRLLHTEFGLAEADDGG</sequence>
<evidence type="ECO:0000256" key="3">
    <source>
        <dbReference type="ARBA" id="ARBA00004986"/>
    </source>
</evidence>
<dbReference type="Gene3D" id="3.30.2130.10">
    <property type="entry name" value="VC0802-like"/>
    <property type="match status" value="1"/>
</dbReference>
<evidence type="ECO:0000256" key="11">
    <source>
        <dbReference type="ARBA" id="ARBA00022777"/>
    </source>
</evidence>
<comment type="pathway">
    <text evidence="4 18">Amino-acid biosynthesis; L-threonine biosynthesis; L-threonine from L-aspartate: step 1/5.</text>
</comment>
<evidence type="ECO:0000256" key="1">
    <source>
        <dbReference type="ARBA" id="ARBA00002843"/>
    </source>
</evidence>
<dbReference type="InterPro" id="IPR036393">
    <property type="entry name" value="AceGlu_kinase-like_sf"/>
</dbReference>
<comment type="catalytic activity">
    <reaction evidence="15 17">
        <text>L-aspartate + ATP = 4-phospho-L-aspartate + ADP</text>
        <dbReference type="Rhea" id="RHEA:23776"/>
        <dbReference type="ChEBI" id="CHEBI:29991"/>
        <dbReference type="ChEBI" id="CHEBI:30616"/>
        <dbReference type="ChEBI" id="CHEBI:57535"/>
        <dbReference type="ChEBI" id="CHEBI:456216"/>
        <dbReference type="EC" id="2.7.2.4"/>
    </reaction>
</comment>
<dbReference type="AlphaFoldDB" id="A0AAU2A4R1"/>
<dbReference type="InterPro" id="IPR001048">
    <property type="entry name" value="Asp/Glu/Uridylate_kinase"/>
</dbReference>
<evidence type="ECO:0000256" key="2">
    <source>
        <dbReference type="ARBA" id="ARBA00004766"/>
    </source>
</evidence>
<feature type="binding site" evidence="16">
    <location>
        <position position="47"/>
    </location>
    <ligand>
        <name>substrate</name>
    </ligand>
</feature>
<proteinExistence type="inferred from homology"/>
<feature type="binding site" evidence="16">
    <location>
        <position position="78"/>
    </location>
    <ligand>
        <name>substrate</name>
    </ligand>
</feature>
<evidence type="ECO:0000256" key="18">
    <source>
        <dbReference type="RuleBase" id="RU004249"/>
    </source>
</evidence>
<gene>
    <name evidence="21" type="ORF">OHA22_24760</name>
</gene>
<dbReference type="InterPro" id="IPR001341">
    <property type="entry name" value="Asp_kinase"/>
</dbReference>
<evidence type="ECO:0000256" key="17">
    <source>
        <dbReference type="RuleBase" id="RU003448"/>
    </source>
</evidence>
<dbReference type="InterPro" id="IPR005260">
    <property type="entry name" value="Asp_kin_monofn"/>
</dbReference>
<dbReference type="EC" id="2.7.2.4" evidence="6 17"/>
<dbReference type="GO" id="GO:0005829">
    <property type="term" value="C:cytosol"/>
    <property type="evidence" value="ECO:0007669"/>
    <property type="project" value="TreeGrafter"/>
</dbReference>
<dbReference type="PANTHER" id="PTHR21499:SF3">
    <property type="entry name" value="ASPARTOKINASE"/>
    <property type="match status" value="1"/>
</dbReference>
<accession>A0AAU2A4R1</accession>
<comment type="function">
    <text evidence="1">Catalyzes the phosphorylation of the beta-carboxyl group of aspartic acid with ATP to yield 4-phospho-L-aspartate, which is involved in the branched biosynthetic pathway leading to the biosynthesis of amino acids lysine, threonine, isoleucine and methionine.</text>
</comment>
<dbReference type="EMBL" id="CP108222">
    <property type="protein sequence ID" value="WTT18516.1"/>
    <property type="molecule type" value="Genomic_DNA"/>
</dbReference>
<evidence type="ECO:0000313" key="21">
    <source>
        <dbReference type="EMBL" id="WTT18516.1"/>
    </source>
</evidence>
<dbReference type="InterPro" id="IPR054352">
    <property type="entry name" value="ACT_Aspartokinase"/>
</dbReference>
<protein>
    <recommendedName>
        <fullName evidence="7 17">Aspartokinase</fullName>
        <ecNumber evidence="6 17">2.7.2.4</ecNumber>
    </recommendedName>
</protein>
<keyword evidence="11 17" id="KW-0418">Kinase</keyword>
<feature type="binding site" evidence="16">
    <location>
        <begin position="177"/>
        <end position="178"/>
    </location>
    <ligand>
        <name>ATP</name>
        <dbReference type="ChEBI" id="CHEBI:30616"/>
    </ligand>
</feature>
<keyword evidence="9 17" id="KW-0808">Transferase</keyword>
<dbReference type="PROSITE" id="PS00324">
    <property type="entry name" value="ASPARTOKINASE"/>
    <property type="match status" value="1"/>
</dbReference>
<keyword evidence="10 16" id="KW-0547">Nucleotide-binding</keyword>
<feature type="domain" description="Aspartate/glutamate/uridylate kinase" evidence="19">
    <location>
        <begin position="3"/>
        <end position="233"/>
    </location>
</feature>
<evidence type="ECO:0000256" key="15">
    <source>
        <dbReference type="ARBA" id="ARBA00047872"/>
    </source>
</evidence>
<dbReference type="NCBIfam" id="NF005154">
    <property type="entry name" value="PRK06635.1-2"/>
    <property type="match status" value="1"/>
</dbReference>
<comment type="pathway">
    <text evidence="3 18">Amino-acid biosynthesis; L-methionine biosynthesis via de novo pathway; L-homoserine from L-aspartate: step 1/3.</text>
</comment>
<dbReference type="PANTHER" id="PTHR21499">
    <property type="entry name" value="ASPARTATE KINASE"/>
    <property type="match status" value="1"/>
</dbReference>
<dbReference type="GO" id="GO:0009089">
    <property type="term" value="P:lysine biosynthetic process via diaminopimelate"/>
    <property type="evidence" value="ECO:0007669"/>
    <property type="project" value="InterPro"/>
</dbReference>
<dbReference type="GO" id="GO:0019877">
    <property type="term" value="P:diaminopimelate biosynthetic process"/>
    <property type="evidence" value="ECO:0007669"/>
    <property type="project" value="UniProtKB-KW"/>
</dbReference>
<keyword evidence="8 18" id="KW-0028">Amino-acid biosynthesis</keyword>
<dbReference type="GO" id="GO:0004072">
    <property type="term" value="F:aspartate kinase activity"/>
    <property type="evidence" value="ECO:0007669"/>
    <property type="project" value="UniProtKB-EC"/>
</dbReference>
<dbReference type="NCBIfam" id="TIGR00657">
    <property type="entry name" value="asp_kinases"/>
    <property type="match status" value="1"/>
</dbReference>
<evidence type="ECO:0000256" key="9">
    <source>
        <dbReference type="ARBA" id="ARBA00022679"/>
    </source>
</evidence>
<dbReference type="SUPFAM" id="SSF55021">
    <property type="entry name" value="ACT-like"/>
    <property type="match status" value="2"/>
</dbReference>
<evidence type="ECO:0000259" key="20">
    <source>
        <dbReference type="Pfam" id="PF22468"/>
    </source>
</evidence>
<evidence type="ECO:0000256" key="5">
    <source>
        <dbReference type="ARBA" id="ARBA00010122"/>
    </source>
</evidence>